<accession>A0A2C6C416</accession>
<organism evidence="2 3">
    <name type="scientific">Fusobacterium nucleatum subsp. polymorphum</name>
    <name type="common">Fusobacterium polymorphum</name>
    <dbReference type="NCBI Taxonomy" id="76857"/>
    <lineage>
        <taxon>Bacteria</taxon>
        <taxon>Fusobacteriati</taxon>
        <taxon>Fusobacteriota</taxon>
        <taxon>Fusobacteriia</taxon>
        <taxon>Fusobacteriales</taxon>
        <taxon>Fusobacteriaceae</taxon>
        <taxon>Fusobacterium</taxon>
    </lineage>
</organism>
<sequence length="66" mass="7899">MKTIRFEELNKAITRKRGNVEDKTNLMTQLQEYVKEEKEDIEYLEKLRNVYKNCVKFGNTGKDVEV</sequence>
<proteinExistence type="predicted"/>
<dbReference type="EMBL" id="NIRO01000038">
    <property type="protein sequence ID" value="PHI10802.1"/>
    <property type="molecule type" value="Genomic_DNA"/>
</dbReference>
<evidence type="ECO:0000313" key="3">
    <source>
        <dbReference type="Proteomes" id="UP000224507"/>
    </source>
</evidence>
<evidence type="ECO:0000313" key="2">
    <source>
        <dbReference type="EMBL" id="PHI10802.1"/>
    </source>
</evidence>
<keyword evidence="1" id="KW-0175">Coiled coil</keyword>
<gene>
    <name evidence="2" type="ORF">CBG56_12310</name>
</gene>
<evidence type="ECO:0000256" key="1">
    <source>
        <dbReference type="SAM" id="Coils"/>
    </source>
</evidence>
<dbReference type="RefSeq" id="WP_143403825.1">
    <property type="nucleotide sequence ID" value="NZ_NIRO01000038.1"/>
</dbReference>
<name>A0A2C6C416_FUSNP</name>
<dbReference type="Proteomes" id="UP000224507">
    <property type="component" value="Unassembled WGS sequence"/>
</dbReference>
<feature type="non-terminal residue" evidence="2">
    <location>
        <position position="66"/>
    </location>
</feature>
<reference evidence="2 3" key="1">
    <citation type="submission" date="2017-06" db="EMBL/GenBank/DDBJ databases">
        <title>Draft genome sequence of Fusobacterium nucleatum subsp. polymorphum KCOM 1274 (=ChDC F309).</title>
        <authorList>
            <person name="Kook J.-K."/>
            <person name="Park S.-N."/>
            <person name="Lim Y.K."/>
            <person name="Roh H."/>
        </authorList>
    </citation>
    <scope>NUCLEOTIDE SEQUENCE [LARGE SCALE GENOMIC DNA]</scope>
    <source>
        <strain evidence="3">KCOM 1274 (ChDC F309)</strain>
    </source>
</reference>
<protein>
    <submittedName>
        <fullName evidence="2">Uncharacterized protein</fullName>
    </submittedName>
</protein>
<feature type="coiled-coil region" evidence="1">
    <location>
        <begin position="20"/>
        <end position="47"/>
    </location>
</feature>
<comment type="caution">
    <text evidence="2">The sequence shown here is derived from an EMBL/GenBank/DDBJ whole genome shotgun (WGS) entry which is preliminary data.</text>
</comment>
<dbReference type="AlphaFoldDB" id="A0A2C6C416"/>